<protein>
    <submittedName>
        <fullName evidence="1">Uncharacterized protein</fullName>
    </submittedName>
</protein>
<accession>A0A9P0GS20</accession>
<evidence type="ECO:0000313" key="2">
    <source>
        <dbReference type="Proteomes" id="UP001153737"/>
    </source>
</evidence>
<dbReference type="Proteomes" id="UP001153737">
    <property type="component" value="Chromosome 2"/>
</dbReference>
<organism evidence="1 2">
    <name type="scientific">Phaedon cochleariae</name>
    <name type="common">Mustard beetle</name>
    <dbReference type="NCBI Taxonomy" id="80249"/>
    <lineage>
        <taxon>Eukaryota</taxon>
        <taxon>Metazoa</taxon>
        <taxon>Ecdysozoa</taxon>
        <taxon>Arthropoda</taxon>
        <taxon>Hexapoda</taxon>
        <taxon>Insecta</taxon>
        <taxon>Pterygota</taxon>
        <taxon>Neoptera</taxon>
        <taxon>Endopterygota</taxon>
        <taxon>Coleoptera</taxon>
        <taxon>Polyphaga</taxon>
        <taxon>Cucujiformia</taxon>
        <taxon>Chrysomeloidea</taxon>
        <taxon>Chrysomelidae</taxon>
        <taxon>Chrysomelinae</taxon>
        <taxon>Chrysomelini</taxon>
        <taxon>Phaedon</taxon>
    </lineage>
</organism>
<reference evidence="1" key="1">
    <citation type="submission" date="2022-01" db="EMBL/GenBank/DDBJ databases">
        <authorList>
            <person name="King R."/>
        </authorList>
    </citation>
    <scope>NUCLEOTIDE SEQUENCE</scope>
</reference>
<keyword evidence="2" id="KW-1185">Reference proteome</keyword>
<sequence length="210" mass="24161">MAPELRQTKTMDERVINQIISKVSEAVTFNISNRIDEKFKNLEEKFNLLDNGIKQNKNTKTHIDHRLDALEQLSKRKSLRVFGMNVKSTENPSRMIADVITNKMELDHIDVNDFETCYNITPDIILLKFKSFEVKQRVFDAKTKLKGSGISFKEDLTSFRRKAVVAAGKKFGRNSVWTADGKIRWKDTNGVTIKPTHSVLEDLIKEMANE</sequence>
<dbReference type="EMBL" id="OU896708">
    <property type="protein sequence ID" value="CAH1155662.1"/>
    <property type="molecule type" value="Genomic_DNA"/>
</dbReference>
<proteinExistence type="predicted"/>
<name>A0A9P0GS20_PHACE</name>
<dbReference type="OrthoDB" id="10066957at2759"/>
<gene>
    <name evidence="1" type="ORF">PHAECO_LOCUS6721</name>
</gene>
<evidence type="ECO:0000313" key="1">
    <source>
        <dbReference type="EMBL" id="CAH1155662.1"/>
    </source>
</evidence>
<dbReference type="AlphaFoldDB" id="A0A9P0GS20"/>
<reference evidence="1" key="2">
    <citation type="submission" date="2022-10" db="EMBL/GenBank/DDBJ databases">
        <authorList>
            <consortium name="ENA_rothamsted_submissions"/>
            <consortium name="culmorum"/>
            <person name="King R."/>
        </authorList>
    </citation>
    <scope>NUCLEOTIDE SEQUENCE</scope>
</reference>